<sequence length="114" mass="13072">MQNDYGYNLGAASFESIYHAYQRIKAQAPVRDLTEYTVDRQQVKPGTKVFTSDDIPPGQTPTQLRDERNAKIANSKHIREAMRETVHNSATHVREYFDVMQEFGDRGQILLARA</sequence>
<name>A0A4R1K537_9GAMM</name>
<proteinExistence type="predicted"/>
<dbReference type="Proteomes" id="UP000295565">
    <property type="component" value="Unassembled WGS sequence"/>
</dbReference>
<dbReference type="EMBL" id="SMGD01000012">
    <property type="protein sequence ID" value="TCK58139.1"/>
    <property type="molecule type" value="Genomic_DNA"/>
</dbReference>
<dbReference type="RefSeq" id="WP_131912649.1">
    <property type="nucleotide sequence ID" value="NZ_OU594967.1"/>
</dbReference>
<dbReference type="OrthoDB" id="6385931at2"/>
<feature type="region of interest" description="Disordered" evidence="1">
    <location>
        <begin position="44"/>
        <end position="63"/>
    </location>
</feature>
<evidence type="ECO:0000256" key="1">
    <source>
        <dbReference type="SAM" id="MobiDB-lite"/>
    </source>
</evidence>
<reference evidence="2 3" key="1">
    <citation type="submission" date="2019-03" db="EMBL/GenBank/DDBJ databases">
        <title>Genomic Encyclopedia of Type Strains, Phase IV (KMG-IV): sequencing the most valuable type-strain genomes for metagenomic binning, comparative biology and taxonomic classification.</title>
        <authorList>
            <person name="Goeker M."/>
        </authorList>
    </citation>
    <scope>NUCLEOTIDE SEQUENCE [LARGE SCALE GENOMIC DNA]</scope>
    <source>
        <strain evidence="2 3">DSM 18577</strain>
    </source>
</reference>
<organism evidence="2 3">
    <name type="scientific">Celerinatantimonas diazotrophica</name>
    <dbReference type="NCBI Taxonomy" id="412034"/>
    <lineage>
        <taxon>Bacteria</taxon>
        <taxon>Pseudomonadati</taxon>
        <taxon>Pseudomonadota</taxon>
        <taxon>Gammaproteobacteria</taxon>
        <taxon>Celerinatantimonadaceae</taxon>
        <taxon>Celerinatantimonas</taxon>
    </lineage>
</organism>
<gene>
    <name evidence="2" type="ORF">EV690_1847</name>
</gene>
<evidence type="ECO:0000313" key="3">
    <source>
        <dbReference type="Proteomes" id="UP000295565"/>
    </source>
</evidence>
<protein>
    <submittedName>
        <fullName evidence="2">Uncharacterized protein</fullName>
    </submittedName>
</protein>
<evidence type="ECO:0000313" key="2">
    <source>
        <dbReference type="EMBL" id="TCK58139.1"/>
    </source>
</evidence>
<comment type="caution">
    <text evidence="2">The sequence shown here is derived from an EMBL/GenBank/DDBJ whole genome shotgun (WGS) entry which is preliminary data.</text>
</comment>
<dbReference type="AlphaFoldDB" id="A0A4R1K537"/>
<accession>A0A4R1K537</accession>
<keyword evidence="3" id="KW-1185">Reference proteome</keyword>